<comment type="subcellular location">
    <subcellularLocation>
        <location evidence="2">Mitochondrion intermembrane space</location>
    </subcellularLocation>
</comment>
<dbReference type="KEGG" id="spao:SPAR_G02570"/>
<dbReference type="InterPro" id="IPR017905">
    <property type="entry name" value="ERV/ALR_sulphydryl_oxidase"/>
</dbReference>
<evidence type="ECO:0000256" key="6">
    <source>
        <dbReference type="ARBA" id="ARBA00023128"/>
    </source>
</evidence>
<evidence type="ECO:0000256" key="5">
    <source>
        <dbReference type="ARBA" id="ARBA00023002"/>
    </source>
</evidence>
<evidence type="ECO:0000313" key="10">
    <source>
        <dbReference type="RefSeq" id="XP_033766379.1"/>
    </source>
</evidence>
<keyword evidence="6" id="KW-0496">Mitochondrion</keyword>
<organism evidence="10">
    <name type="scientific">Saccharomyces paradoxus</name>
    <name type="common">Yeast</name>
    <name type="synonym">Saccharomyces douglasii</name>
    <dbReference type="NCBI Taxonomy" id="27291"/>
    <lineage>
        <taxon>Eukaryota</taxon>
        <taxon>Fungi</taxon>
        <taxon>Dikarya</taxon>
        <taxon>Ascomycota</taxon>
        <taxon>Saccharomycotina</taxon>
        <taxon>Saccharomycetes</taxon>
        <taxon>Saccharomycetales</taxon>
        <taxon>Saccharomycetaceae</taxon>
        <taxon>Saccharomyces</taxon>
    </lineage>
</organism>
<gene>
    <name evidence="10" type="primary">ERV1</name>
    <name evidence="10" type="ORF">SPAR_G02570</name>
</gene>
<reference evidence="10" key="2">
    <citation type="submission" date="2020-01" db="EMBL/GenBank/DDBJ databases">
        <title>Population-level Yeast Reference Genomes.</title>
        <authorList>
            <person name="Yue J.-X."/>
        </authorList>
    </citation>
    <scope>NUCLEOTIDE SEQUENCE</scope>
    <source>
        <strain evidence="10">CBS432</strain>
    </source>
</reference>
<evidence type="ECO:0000256" key="8">
    <source>
        <dbReference type="RuleBase" id="RU371123"/>
    </source>
</evidence>
<evidence type="ECO:0000259" key="9">
    <source>
        <dbReference type="PROSITE" id="PS51324"/>
    </source>
</evidence>
<dbReference type="InterPro" id="IPR036774">
    <property type="entry name" value="ERV/ALR_sulphydryl_oxid_sf"/>
</dbReference>
<dbReference type="FunFam" id="4.10.320.60:FF:000001">
    <property type="entry name" value="Sulfhydryl oxidase"/>
    <property type="match status" value="1"/>
</dbReference>
<dbReference type="AlphaFoldDB" id="A0A8B8URL1"/>
<keyword evidence="7" id="KW-1015">Disulfide bond</keyword>
<evidence type="ECO:0000256" key="3">
    <source>
        <dbReference type="ARBA" id="ARBA00022630"/>
    </source>
</evidence>
<accession>A0A8B8URL1</accession>
<keyword evidence="5 8" id="KW-0560">Oxidoreductase</keyword>
<dbReference type="PANTHER" id="PTHR12645">
    <property type="entry name" value="ALR/ERV"/>
    <property type="match status" value="1"/>
</dbReference>
<keyword evidence="3 8" id="KW-0285">Flavoprotein</keyword>
<evidence type="ECO:0000256" key="1">
    <source>
        <dbReference type="ARBA" id="ARBA00001974"/>
    </source>
</evidence>
<dbReference type="Gene3D" id="4.10.320.60">
    <property type="match status" value="1"/>
</dbReference>
<comment type="cofactor">
    <cofactor evidence="1 8">
        <name>FAD</name>
        <dbReference type="ChEBI" id="CHEBI:57692"/>
    </cofactor>
</comment>
<evidence type="ECO:0000256" key="7">
    <source>
        <dbReference type="ARBA" id="ARBA00023157"/>
    </source>
</evidence>
<dbReference type="GO" id="GO:0005758">
    <property type="term" value="C:mitochondrial intermembrane space"/>
    <property type="evidence" value="ECO:0007669"/>
    <property type="project" value="UniProtKB-SubCell"/>
</dbReference>
<reference evidence="10" key="4">
    <citation type="submission" date="2025-08" db="UniProtKB">
        <authorList>
            <consortium name="RefSeq"/>
        </authorList>
    </citation>
    <scope>IDENTIFICATION</scope>
    <source>
        <strain evidence="10">CBS432</strain>
    </source>
</reference>
<reference evidence="10" key="1">
    <citation type="journal article" date="2017" name="Nat. Genet.">
        <title>Contrasting evolutionary genome dynamics between domesticated and wild yeasts.</title>
        <authorList>
            <person name="Yue J.X."/>
            <person name="Li J."/>
            <person name="Aigrain L."/>
            <person name="Hallin J."/>
            <person name="Persson K."/>
            <person name="Oliver K."/>
            <person name="Bergstrom A."/>
            <person name="Coupland P."/>
            <person name="Warringer J."/>
            <person name="Lagomarsino M.C."/>
            <person name="Fischer G."/>
            <person name="Durbin R."/>
            <person name="Liti G."/>
        </authorList>
    </citation>
    <scope>NUCLEOTIDE SEQUENCE</scope>
    <source>
        <strain evidence="10">CBS432</strain>
    </source>
</reference>
<protein>
    <recommendedName>
        <fullName evidence="8">Sulfhydryl oxidase</fullName>
        <ecNumber evidence="8">1.8.3.2</ecNumber>
    </recommendedName>
</protein>
<dbReference type="SUPFAM" id="SSF69000">
    <property type="entry name" value="FAD-dependent thiol oxidase"/>
    <property type="match status" value="1"/>
</dbReference>
<reference evidence="10" key="3">
    <citation type="submission" date="2025-07" db="EMBL/GenBank/DDBJ databases">
        <authorList>
            <consortium name="NCBI Genome Project"/>
        </authorList>
    </citation>
    <scope>NUCLEOTIDE SEQUENCE</scope>
    <source>
        <strain evidence="10">CBS432</strain>
    </source>
</reference>
<sequence length="205" mass="23424">MKNSNNAQPLINTKPPVRAIDRMTDNLPQEGLSGRQIIYDEDGKPCRSCNTLLDFQYVTGKISNGLKNLSSNETLANTAASTNTPSDLVPGSRTYRKIDPPDVGQLGRSSWTLLHSVAANYPAKPTDQQKGEMKQFLNIFSHIYPCNWCAKDFEKYIRENAPRVGSREELGRWMCEAHNKVNVKLRKPKFDCDFWEKRWKDGWDE</sequence>
<dbReference type="GO" id="GO:0050660">
    <property type="term" value="F:flavin adenine dinucleotide binding"/>
    <property type="evidence" value="ECO:0007669"/>
    <property type="project" value="TreeGrafter"/>
</dbReference>
<dbReference type="PROSITE" id="PS51324">
    <property type="entry name" value="ERV_ALR"/>
    <property type="match status" value="1"/>
</dbReference>
<evidence type="ECO:0000256" key="4">
    <source>
        <dbReference type="ARBA" id="ARBA00022827"/>
    </source>
</evidence>
<dbReference type="EC" id="1.8.3.2" evidence="8"/>
<feature type="domain" description="ERV/ALR sulfhydryl oxidase" evidence="9">
    <location>
        <begin position="99"/>
        <end position="199"/>
    </location>
</feature>
<dbReference type="Pfam" id="PF04777">
    <property type="entry name" value="Evr1_Alr"/>
    <property type="match status" value="1"/>
</dbReference>
<dbReference type="GO" id="GO:0016971">
    <property type="term" value="F:flavin-dependent sulfhydryl oxidase activity"/>
    <property type="evidence" value="ECO:0007669"/>
    <property type="project" value="InterPro"/>
</dbReference>
<keyword evidence="4 8" id="KW-0274">FAD</keyword>
<dbReference type="GeneID" id="54630651"/>
<dbReference type="Gene3D" id="1.20.120.310">
    <property type="entry name" value="ERV/ALR sulfhydryl oxidase domain"/>
    <property type="match status" value="1"/>
</dbReference>
<proteinExistence type="predicted"/>
<name>A0A8B8URL1_SACPA</name>
<dbReference type="FunFam" id="1.20.120.310:FF:000003">
    <property type="entry name" value="Sulfhydryl oxidase"/>
    <property type="match status" value="1"/>
</dbReference>
<evidence type="ECO:0000256" key="2">
    <source>
        <dbReference type="ARBA" id="ARBA00004569"/>
    </source>
</evidence>
<dbReference type="PANTHER" id="PTHR12645:SF0">
    <property type="entry name" value="FAD-LINKED SULFHYDRYL OXIDASE ALR"/>
    <property type="match status" value="1"/>
</dbReference>
<dbReference type="RefSeq" id="XP_033766379.1">
    <property type="nucleotide sequence ID" value="XM_033910488.1"/>
</dbReference>
<dbReference type="InterPro" id="IPR039799">
    <property type="entry name" value="ALR/ERV"/>
</dbReference>
<dbReference type="OrthoDB" id="17199at2759"/>
<dbReference type="VEuPathDB" id="FungiDB:SPAR_G02570"/>
<comment type="catalytic activity">
    <reaction evidence="8">
        <text>2 R'C(R)SH + O2 = R'C(R)S-S(R)CR' + H2O2</text>
        <dbReference type="Rhea" id="RHEA:17357"/>
        <dbReference type="ChEBI" id="CHEBI:15379"/>
        <dbReference type="ChEBI" id="CHEBI:16240"/>
        <dbReference type="ChEBI" id="CHEBI:16520"/>
        <dbReference type="ChEBI" id="CHEBI:17412"/>
        <dbReference type="EC" id="1.8.3.2"/>
    </reaction>
</comment>